<keyword evidence="3 9" id="KW-0812">Transmembrane</keyword>
<keyword evidence="6 9" id="KW-1133">Transmembrane helix</keyword>
<feature type="transmembrane region" description="Helical" evidence="9">
    <location>
        <begin position="1081"/>
        <end position="1104"/>
    </location>
</feature>
<feature type="compositionally biased region" description="Low complexity" evidence="8">
    <location>
        <begin position="618"/>
        <end position="627"/>
    </location>
</feature>
<evidence type="ECO:0008006" key="14">
    <source>
        <dbReference type="Google" id="ProtNLM"/>
    </source>
</evidence>
<feature type="transmembrane region" description="Helical" evidence="9">
    <location>
        <begin position="971"/>
        <end position="988"/>
    </location>
</feature>
<dbReference type="Pfam" id="PF00664">
    <property type="entry name" value="ABC_membrane"/>
    <property type="match status" value="2"/>
</dbReference>
<feature type="transmembrane region" description="Helical" evidence="9">
    <location>
        <begin position="281"/>
        <end position="302"/>
    </location>
</feature>
<dbReference type="InterPro" id="IPR036640">
    <property type="entry name" value="ABC1_TM_sf"/>
</dbReference>
<dbReference type="Pfam" id="PF00005">
    <property type="entry name" value="ABC_tran"/>
    <property type="match status" value="2"/>
</dbReference>
<feature type="domain" description="ABC transporter" evidence="10">
    <location>
        <begin position="662"/>
        <end position="906"/>
    </location>
</feature>
<feature type="transmembrane region" description="Helical" evidence="9">
    <location>
        <begin position="1048"/>
        <end position="1069"/>
    </location>
</feature>
<evidence type="ECO:0000313" key="12">
    <source>
        <dbReference type="EMBL" id="CAK7210359.1"/>
    </source>
</evidence>
<dbReference type="SMART" id="SM00382">
    <property type="entry name" value="AAA"/>
    <property type="match status" value="2"/>
</dbReference>
<dbReference type="Gene3D" id="3.40.50.300">
    <property type="entry name" value="P-loop containing nucleotide triphosphate hydrolases"/>
    <property type="match status" value="2"/>
</dbReference>
<comment type="caution">
    <text evidence="12">The sequence shown here is derived from an EMBL/GenBank/DDBJ whole genome shotgun (WGS) entry which is preliminary data.</text>
</comment>
<dbReference type="SUPFAM" id="SSF90123">
    <property type="entry name" value="ABC transporter transmembrane region"/>
    <property type="match status" value="2"/>
</dbReference>
<keyword evidence="4" id="KW-0547">Nucleotide-binding</keyword>
<evidence type="ECO:0000256" key="3">
    <source>
        <dbReference type="ARBA" id="ARBA00022692"/>
    </source>
</evidence>
<dbReference type="InterPro" id="IPR003593">
    <property type="entry name" value="AAA+_ATPase"/>
</dbReference>
<dbReference type="CDD" id="cd18580">
    <property type="entry name" value="ABC_6TM_ABCC_D2"/>
    <property type="match status" value="1"/>
</dbReference>
<keyword evidence="5" id="KW-0067">ATP-binding</keyword>
<name>A0ABP0AT80_9PEZI</name>
<dbReference type="InterPro" id="IPR044726">
    <property type="entry name" value="ABCC_6TM_D2"/>
</dbReference>
<dbReference type="PROSITE" id="PS00211">
    <property type="entry name" value="ABC_TRANSPORTER_1"/>
    <property type="match status" value="1"/>
</dbReference>
<dbReference type="Proteomes" id="UP001642405">
    <property type="component" value="Unassembled WGS sequence"/>
</dbReference>
<feature type="transmembrane region" description="Helical" evidence="9">
    <location>
        <begin position="1009"/>
        <end position="1036"/>
    </location>
</feature>
<feature type="transmembrane region" description="Helical" evidence="9">
    <location>
        <begin position="1110"/>
        <end position="1130"/>
    </location>
</feature>
<comment type="subcellular location">
    <subcellularLocation>
        <location evidence="1">Membrane</location>
        <topology evidence="1">Multi-pass membrane protein</topology>
    </subcellularLocation>
</comment>
<feature type="compositionally biased region" description="Basic and acidic residues" evidence="8">
    <location>
        <begin position="937"/>
        <end position="956"/>
    </location>
</feature>
<feature type="transmembrane region" description="Helical" evidence="9">
    <location>
        <begin position="34"/>
        <end position="54"/>
    </location>
</feature>
<evidence type="ECO:0000256" key="5">
    <source>
        <dbReference type="ARBA" id="ARBA00022840"/>
    </source>
</evidence>
<evidence type="ECO:0000256" key="8">
    <source>
        <dbReference type="SAM" id="MobiDB-lite"/>
    </source>
</evidence>
<dbReference type="PANTHER" id="PTHR24223:SF399">
    <property type="entry name" value="ABC TRANSPORTER ATNG"/>
    <property type="match status" value="1"/>
</dbReference>
<dbReference type="PANTHER" id="PTHR24223">
    <property type="entry name" value="ATP-BINDING CASSETTE SUB-FAMILY C"/>
    <property type="match status" value="1"/>
</dbReference>
<dbReference type="InterPro" id="IPR017871">
    <property type="entry name" value="ABC_transporter-like_CS"/>
</dbReference>
<evidence type="ECO:0000256" key="2">
    <source>
        <dbReference type="ARBA" id="ARBA00022448"/>
    </source>
</evidence>
<evidence type="ECO:0000256" key="9">
    <source>
        <dbReference type="SAM" id="Phobius"/>
    </source>
</evidence>
<feature type="transmembrane region" description="Helical" evidence="9">
    <location>
        <begin position="75"/>
        <end position="94"/>
    </location>
</feature>
<dbReference type="InterPro" id="IPR050173">
    <property type="entry name" value="ABC_transporter_C-like"/>
</dbReference>
<protein>
    <recommendedName>
        <fullName evidence="14">ABC multidrug transporter</fullName>
    </recommendedName>
</protein>
<feature type="transmembrane region" description="Helical" evidence="9">
    <location>
        <begin position="328"/>
        <end position="345"/>
    </location>
</feature>
<organism evidence="12 13">
    <name type="scientific">Sporothrix curviconia</name>
    <dbReference type="NCBI Taxonomy" id="1260050"/>
    <lineage>
        <taxon>Eukaryota</taxon>
        <taxon>Fungi</taxon>
        <taxon>Dikarya</taxon>
        <taxon>Ascomycota</taxon>
        <taxon>Pezizomycotina</taxon>
        <taxon>Sordariomycetes</taxon>
        <taxon>Sordariomycetidae</taxon>
        <taxon>Ophiostomatales</taxon>
        <taxon>Ophiostomataceae</taxon>
        <taxon>Sporothrix</taxon>
    </lineage>
</organism>
<dbReference type="InterPro" id="IPR011527">
    <property type="entry name" value="ABC1_TM_dom"/>
</dbReference>
<dbReference type="EMBL" id="CAWUHB010000003">
    <property type="protein sequence ID" value="CAK7210359.1"/>
    <property type="molecule type" value="Genomic_DNA"/>
</dbReference>
<accession>A0ABP0AT80</accession>
<feature type="domain" description="ABC transmembrane type-1" evidence="11">
    <location>
        <begin position="290"/>
        <end position="584"/>
    </location>
</feature>
<sequence length="1564" mass="167641">MSSSLCAASDATFGLAVAAVCRGGFDFTLTFEQAILTIGPSGVFLIAAALAVLTHHISPRRTKSAPAGWRCWTKLVVAVCLAAVQLASLVLWATHADGSRQRPSTAVPAAILAMASTLAVCVMLSLYAAVMPFVVTAFLFLTLLLDTAVVRTLWLRAAYIVPSETLLAAVASAALGLKAVLVVLEGVPRKREKDDDGKDDSDEAASGLYSITLFWWLNKLFIRGFRSTLVLDSLSKLEDQFASDVLARRMQAAWERQTGRRNQGSSQGPAKRPLLKALGSALMWPLLLPILARLILTAFNYAQPFLIMTATSYVQERSAGDGGDKNRGYGLIGAAALIYAGIAISRGQYNYLLYRGVTKVRGCLVGLIYRKTLTVPPLSSSSTKSPAGDAKAALSLMSADVDRIALTTEKVYEMAACTIEVALAVWLLERQIGWACIAPVVLAGISFAGNMYIAAQTPNRLKQWMGATQARVSLTATVLRNMRAVKAMGTTAPQVFDTLQAAREHELERSAHFRVLVALMNLCGALPRLLSAPLAFALFVLPPGTSFFREGGLTAARVFTTLSLLELLTTPLGTVLQSIPQVTAAKACFERIQDYLLRDDVSAILHVHKVSPSSALSASELPASSASDTPSEKAVSADGEGVDEKKTATVHEKPLQANGPVIQLENVSLGYPPDKSKEAPSAEEKSFVIRDLSITAGAGQLVVIVGPAGCGKTTLLRAVAGSLAPAKGSVLCRHAEMAYCQQAPWLVNTTVRRNIVGPSGNDAVDEAWYDTIRAACALDDKDAQEKLPQGDEVVGSGGAVLSGGQKQRLALARAVYARKPVVILDDVLSALDAKTETAVFAALLAPGGLLRRGDTTVIMATSSLHHLAAAEADLILSIQADGSARQYRSYAEMGADVVAEIERPRGGSANGQQKNASSPSPSKPEDAGLKRQQKPKTAVDDEAKKNREKEKEAARRTGDIKTYHTYGQSMGWARAWTFLAIAMAFAVVSKIPQYWVTRFTDNVDINRGLFIGIYFLFSVAALALSLVSFWWMMVVIIPVSGSNLHKMLLTAVFLAPLSFLTSTDAGVILNRFSQDMQYATAYLPISTMNTVTTVLVCVVQFAFIAAGAGYLAIALPFLVGVVYLLQKLYLATSRQLRFLDLEYKSPLYTALSETMEGLPTIRAFGWVRAFAADFMRHLDDSQRPVYMLYCIQRWLNLVLDLMVAALAVLLLALATQVKSTSAASAGTAGAALGLAMINMLGFGQSLSQFIFFYTELETSLGAVARIREYVTDIVPEDEPADKSGGPPALVADSWPERGDIVFDNVTASYGFGDVGDDEPVLKGVSLHIPAGQLVGLCGRTGSGKSSLTLALLRLVELHGPGSISIDGVNLASLRRQTVRDRIPTVPQEPFFPPTHSLRKVLAGARGSKNEGDIPPDDSEIFAALEAVGLLKHVVGKLGNKDKDKDENEKEKENGTAVLDRTMADLPLSAGQQQQFGLASALLQHNRVVILDECTSAMDAVTETRIKSLLRGPQSHYFAGKTVLMVAHRASMLDICDVVVEMDNGRVVRVESRVSSGGDGDRVLV</sequence>
<dbReference type="SUPFAM" id="SSF52540">
    <property type="entry name" value="P-loop containing nucleoside triphosphate hydrolases"/>
    <property type="match status" value="2"/>
</dbReference>
<feature type="domain" description="ABC transporter" evidence="10">
    <location>
        <begin position="1300"/>
        <end position="1564"/>
    </location>
</feature>
<feature type="region of interest" description="Disordered" evidence="8">
    <location>
        <begin position="905"/>
        <end position="956"/>
    </location>
</feature>
<reference evidence="12 13" key="1">
    <citation type="submission" date="2024-01" db="EMBL/GenBank/DDBJ databases">
        <authorList>
            <person name="Allen C."/>
            <person name="Tagirdzhanova G."/>
        </authorList>
    </citation>
    <scope>NUCLEOTIDE SEQUENCE [LARGE SCALE GENOMIC DNA]</scope>
</reference>
<keyword evidence="2" id="KW-0813">Transport</keyword>
<proteinExistence type="predicted"/>
<dbReference type="PROSITE" id="PS50929">
    <property type="entry name" value="ABC_TM1F"/>
    <property type="match status" value="2"/>
</dbReference>
<dbReference type="PROSITE" id="PS50893">
    <property type="entry name" value="ABC_TRANSPORTER_2"/>
    <property type="match status" value="2"/>
</dbReference>
<dbReference type="InterPro" id="IPR027417">
    <property type="entry name" value="P-loop_NTPase"/>
</dbReference>
<dbReference type="Gene3D" id="1.20.1560.10">
    <property type="entry name" value="ABC transporter type 1, transmembrane domain"/>
    <property type="match status" value="2"/>
</dbReference>
<evidence type="ECO:0000313" key="13">
    <source>
        <dbReference type="Proteomes" id="UP001642405"/>
    </source>
</evidence>
<dbReference type="InterPro" id="IPR003439">
    <property type="entry name" value="ABC_transporter-like_ATP-bd"/>
</dbReference>
<feature type="transmembrane region" description="Helical" evidence="9">
    <location>
        <begin position="434"/>
        <end position="455"/>
    </location>
</feature>
<evidence type="ECO:0000256" key="6">
    <source>
        <dbReference type="ARBA" id="ARBA00022989"/>
    </source>
</evidence>
<feature type="transmembrane region" description="Helical" evidence="9">
    <location>
        <begin position="106"/>
        <end position="126"/>
    </location>
</feature>
<evidence type="ECO:0000256" key="1">
    <source>
        <dbReference type="ARBA" id="ARBA00004141"/>
    </source>
</evidence>
<evidence type="ECO:0000256" key="7">
    <source>
        <dbReference type="ARBA" id="ARBA00023136"/>
    </source>
</evidence>
<gene>
    <name evidence="12" type="ORF">SCUCBS95973_000752</name>
</gene>
<evidence type="ECO:0000259" key="10">
    <source>
        <dbReference type="PROSITE" id="PS50893"/>
    </source>
</evidence>
<feature type="transmembrane region" description="Helical" evidence="9">
    <location>
        <begin position="133"/>
        <end position="154"/>
    </location>
</feature>
<feature type="transmembrane region" description="Helical" evidence="9">
    <location>
        <begin position="1194"/>
        <end position="1215"/>
    </location>
</feature>
<feature type="transmembrane region" description="Helical" evidence="9">
    <location>
        <begin position="166"/>
        <end position="184"/>
    </location>
</feature>
<keyword evidence="13" id="KW-1185">Reference proteome</keyword>
<evidence type="ECO:0000259" key="11">
    <source>
        <dbReference type="PROSITE" id="PS50929"/>
    </source>
</evidence>
<feature type="domain" description="ABC transmembrane type-1" evidence="11">
    <location>
        <begin position="979"/>
        <end position="1258"/>
    </location>
</feature>
<feature type="compositionally biased region" description="Polar residues" evidence="8">
    <location>
        <begin position="910"/>
        <end position="920"/>
    </location>
</feature>
<evidence type="ECO:0000256" key="4">
    <source>
        <dbReference type="ARBA" id="ARBA00022741"/>
    </source>
</evidence>
<feature type="transmembrane region" description="Helical" evidence="9">
    <location>
        <begin position="1221"/>
        <end position="1242"/>
    </location>
</feature>
<keyword evidence="7 9" id="KW-0472">Membrane</keyword>
<feature type="region of interest" description="Disordered" evidence="8">
    <location>
        <begin position="618"/>
        <end position="646"/>
    </location>
</feature>